<dbReference type="Proteomes" id="UP000316096">
    <property type="component" value="Unassembled WGS sequence"/>
</dbReference>
<name>A0A543CNE2_9ACTN</name>
<protein>
    <submittedName>
        <fullName evidence="2">Phosphotransferase family enzyme</fullName>
    </submittedName>
</protein>
<sequence length="306" mass="33219">MAFELSVVDAASLATWCELHLGSPAESELFRTGHLTCVIGTRLADGREVVVRVRPAAPRLAACTEVQRRLFDSGYPCPRPLAGPAPLGEYEATAESHITGGAMLPDSGRTAQPFAAALARLVHLAPRPEQMPSLAPAPPWAAWNHGQGGLWPWPEDLDMDLNQVDGPDWIDAAGQAARQKLQEDPGQTVIGHGDWITDNLRWHGDRLLVAYDWDSLIADSEAIIAGLAAAIYPYPAPATVTETREFLDAYATARGRPFSPGELQRCWAAGVWTRAYDAKNEHAAGQPVTCLTQDEAHDRLHRAGMR</sequence>
<gene>
    <name evidence="2" type="ORF">FB559_4251</name>
</gene>
<evidence type="ECO:0000259" key="1">
    <source>
        <dbReference type="Pfam" id="PF01636"/>
    </source>
</evidence>
<dbReference type="GO" id="GO:0016740">
    <property type="term" value="F:transferase activity"/>
    <property type="evidence" value="ECO:0007669"/>
    <property type="project" value="UniProtKB-KW"/>
</dbReference>
<dbReference type="RefSeq" id="WP_141957199.1">
    <property type="nucleotide sequence ID" value="NZ_VFOZ01000001.1"/>
</dbReference>
<dbReference type="InterPro" id="IPR002575">
    <property type="entry name" value="Aminoglycoside_PTrfase"/>
</dbReference>
<accession>A0A543CNE2</accession>
<dbReference type="SUPFAM" id="SSF56112">
    <property type="entry name" value="Protein kinase-like (PK-like)"/>
    <property type="match status" value="1"/>
</dbReference>
<organism evidence="2 3">
    <name type="scientific">Actinoallomurus bryophytorum</name>
    <dbReference type="NCBI Taxonomy" id="1490222"/>
    <lineage>
        <taxon>Bacteria</taxon>
        <taxon>Bacillati</taxon>
        <taxon>Actinomycetota</taxon>
        <taxon>Actinomycetes</taxon>
        <taxon>Streptosporangiales</taxon>
        <taxon>Thermomonosporaceae</taxon>
        <taxon>Actinoallomurus</taxon>
    </lineage>
</organism>
<comment type="caution">
    <text evidence="2">The sequence shown here is derived from an EMBL/GenBank/DDBJ whole genome shotgun (WGS) entry which is preliminary data.</text>
</comment>
<keyword evidence="2" id="KW-0808">Transferase</keyword>
<dbReference type="OrthoDB" id="4570396at2"/>
<dbReference type="AlphaFoldDB" id="A0A543CNE2"/>
<reference evidence="2 3" key="1">
    <citation type="submission" date="2019-06" db="EMBL/GenBank/DDBJ databases">
        <title>Sequencing the genomes of 1000 actinobacteria strains.</title>
        <authorList>
            <person name="Klenk H.-P."/>
        </authorList>
    </citation>
    <scope>NUCLEOTIDE SEQUENCE [LARGE SCALE GENOMIC DNA]</scope>
    <source>
        <strain evidence="2 3">DSM 102200</strain>
    </source>
</reference>
<proteinExistence type="predicted"/>
<dbReference type="Gene3D" id="3.90.1200.10">
    <property type="match status" value="1"/>
</dbReference>
<evidence type="ECO:0000313" key="3">
    <source>
        <dbReference type="Proteomes" id="UP000316096"/>
    </source>
</evidence>
<dbReference type="Pfam" id="PF01636">
    <property type="entry name" value="APH"/>
    <property type="match status" value="1"/>
</dbReference>
<keyword evidence="3" id="KW-1185">Reference proteome</keyword>
<evidence type="ECO:0000313" key="2">
    <source>
        <dbReference type="EMBL" id="TQL98624.1"/>
    </source>
</evidence>
<dbReference type="InterPro" id="IPR011009">
    <property type="entry name" value="Kinase-like_dom_sf"/>
</dbReference>
<dbReference type="EMBL" id="VFOZ01000001">
    <property type="protein sequence ID" value="TQL98624.1"/>
    <property type="molecule type" value="Genomic_DNA"/>
</dbReference>
<feature type="domain" description="Aminoglycoside phosphotransferase" evidence="1">
    <location>
        <begin position="45"/>
        <end position="215"/>
    </location>
</feature>